<name>A0ABM8VVD1_GIGMA</name>
<protein>
    <submittedName>
        <fullName evidence="3">26231_t:CDS:1</fullName>
    </submittedName>
</protein>
<proteinExistence type="predicted"/>
<dbReference type="SUPFAM" id="SSF52540">
    <property type="entry name" value="P-loop containing nucleoside triphosphate hydrolases"/>
    <property type="match status" value="1"/>
</dbReference>
<dbReference type="PANTHER" id="PTHR23305:SF18">
    <property type="entry name" value="OBG-TYPE G DOMAIN-CONTAINING PROTEIN"/>
    <property type="match status" value="1"/>
</dbReference>
<dbReference type="InterPro" id="IPR023192">
    <property type="entry name" value="TGS-like_dom_sf"/>
</dbReference>
<dbReference type="PRINTS" id="PR00326">
    <property type="entry name" value="GTP1OBG"/>
</dbReference>
<dbReference type="InterPro" id="IPR006073">
    <property type="entry name" value="GTP-bd"/>
</dbReference>
<dbReference type="Gene3D" id="3.40.50.300">
    <property type="entry name" value="P-loop containing nucleotide triphosphate hydrolases"/>
    <property type="match status" value="1"/>
</dbReference>
<dbReference type="InterPro" id="IPR031167">
    <property type="entry name" value="G_OBG"/>
</dbReference>
<dbReference type="Pfam" id="PF01926">
    <property type="entry name" value="MMR_HSR1"/>
    <property type="match status" value="1"/>
</dbReference>
<gene>
    <name evidence="3" type="ORF">GMARGA_LOCUS43</name>
</gene>
<keyword evidence="4" id="KW-1185">Reference proteome</keyword>
<organism evidence="3 4">
    <name type="scientific">Gigaspora margarita</name>
    <dbReference type="NCBI Taxonomy" id="4874"/>
    <lineage>
        <taxon>Eukaryota</taxon>
        <taxon>Fungi</taxon>
        <taxon>Fungi incertae sedis</taxon>
        <taxon>Mucoromycota</taxon>
        <taxon>Glomeromycotina</taxon>
        <taxon>Glomeromycetes</taxon>
        <taxon>Diversisporales</taxon>
        <taxon>Gigasporaceae</taxon>
        <taxon>Gigaspora</taxon>
    </lineage>
</organism>
<evidence type="ECO:0000313" key="4">
    <source>
        <dbReference type="Proteomes" id="UP000789901"/>
    </source>
</evidence>
<dbReference type="PANTHER" id="PTHR23305">
    <property type="entry name" value="OBG GTPASE FAMILY"/>
    <property type="match status" value="1"/>
</dbReference>
<evidence type="ECO:0000259" key="2">
    <source>
        <dbReference type="PROSITE" id="PS51710"/>
    </source>
</evidence>
<evidence type="ECO:0000313" key="3">
    <source>
        <dbReference type="EMBL" id="CAG8455810.1"/>
    </source>
</evidence>
<comment type="caution">
    <text evidence="3">The sequence shown here is derived from an EMBL/GenBank/DDBJ whole genome shotgun (WGS) entry which is preliminary data.</text>
</comment>
<sequence length="391" mass="45084">MPIKIGLVGLPNVGKSSLFHFLTKKDILIANYPFATIDPNIGVMSLIDPRLESLRASQNLGLGNEFLSHIREVDLICQVLRCFPEKEIVHVEQSVNPIRDFEIIQLELILADLQQIGRKLEKLKVRDEKSQKEKEVLQLVQKNLEKEISVSQLDLSKEEKELIKGYNFLTNKPIFLLANYGGEEKEITELRKYAEKKGLSLFPLAVKLEGEVEGLSAEEKKEIEELKKAGKIRKEGADYSIQEVLLDRVAFHKTEKVKELLDVFNVIKQYVKSKEPETEKDLRAVIAEKINELQKEDMNKWGYRDFDFFDDDENVKCPMCGQYVQTKNFGLYDAWYKVVGRKKERIGGPSQAVDSGWEYAPTSHYTTFLDSPEDLVYWGQLKIKVSQYKPY</sequence>
<accession>A0ABM8VVD1</accession>
<evidence type="ECO:0000256" key="1">
    <source>
        <dbReference type="ARBA" id="ARBA00022741"/>
    </source>
</evidence>
<dbReference type="Proteomes" id="UP000789901">
    <property type="component" value="Unassembled WGS sequence"/>
</dbReference>
<dbReference type="EMBL" id="CAJVQB010000002">
    <property type="protein sequence ID" value="CAG8455810.1"/>
    <property type="molecule type" value="Genomic_DNA"/>
</dbReference>
<reference evidence="3 4" key="1">
    <citation type="submission" date="2021-06" db="EMBL/GenBank/DDBJ databases">
        <authorList>
            <person name="Kallberg Y."/>
            <person name="Tangrot J."/>
            <person name="Rosling A."/>
        </authorList>
    </citation>
    <scope>NUCLEOTIDE SEQUENCE [LARGE SCALE GENOMIC DNA]</scope>
    <source>
        <strain evidence="3 4">120-4 pot B 10/14</strain>
    </source>
</reference>
<dbReference type="Gene3D" id="1.10.150.300">
    <property type="entry name" value="TGS-like domain"/>
    <property type="match status" value="1"/>
</dbReference>
<dbReference type="PROSITE" id="PS51710">
    <property type="entry name" value="G_OBG"/>
    <property type="match status" value="1"/>
</dbReference>
<feature type="domain" description="OBG-type G" evidence="2">
    <location>
        <begin position="3"/>
        <end position="224"/>
    </location>
</feature>
<keyword evidence="1" id="KW-0547">Nucleotide-binding</keyword>
<dbReference type="InterPro" id="IPR027417">
    <property type="entry name" value="P-loop_NTPase"/>
</dbReference>